<dbReference type="Pfam" id="PF13289">
    <property type="entry name" value="SIR2_2"/>
    <property type="match status" value="1"/>
</dbReference>
<keyword evidence="2" id="KW-1185">Reference proteome</keyword>
<evidence type="ECO:0000313" key="2">
    <source>
        <dbReference type="Proteomes" id="UP001596044"/>
    </source>
</evidence>
<dbReference type="EMBL" id="JBHSMJ010000042">
    <property type="protein sequence ID" value="MFC5452177.1"/>
    <property type="molecule type" value="Genomic_DNA"/>
</dbReference>
<name>A0ABW0KHH7_9BACL</name>
<dbReference type="SUPFAM" id="SSF52467">
    <property type="entry name" value="DHS-like NAD/FAD-binding domain"/>
    <property type="match status" value="1"/>
</dbReference>
<dbReference type="InterPro" id="IPR029035">
    <property type="entry name" value="DHS-like_NAD/FAD-binding_dom"/>
</dbReference>
<comment type="caution">
    <text evidence="1">The sequence shown here is derived from an EMBL/GenBank/DDBJ whole genome shotgun (WGS) entry which is preliminary data.</text>
</comment>
<sequence length="371" mass="41803">MKKAYVEYIESIIKLNPVFIVGSGLSAGAGISGMGKLATYLIQNVNIDKFEQDDLNEWEQIKSRLITENKGLEEALQDSGDAISKQLLKEIIQQTWCCISNDEQKLILDISNDNDPTGFVRYFNKFKNSNTEIIHIITTNYDHLIEWSASNSGWRIWDGFHEGSIGSPLSVSELNERMKIVSIVGKKPVTRRHQHLRIYKPHGSLSWFKFPDGQVKKVQGIGNHLLPMLGRIQIIPTIVTPGIGKYLETHKEPYNIVLSEMKQVLDSSKALVFVGFGFNDLHIQGNFDSILRSDSVKKVILAMGLSDNAKELIESKKIKNFIAVQKYENGSQVISDVFEPFITDEPEHWTLKVLLNQAWGADISATVSRSV</sequence>
<proteinExistence type="predicted"/>
<dbReference type="Proteomes" id="UP001596044">
    <property type="component" value="Unassembled WGS sequence"/>
</dbReference>
<accession>A0ABW0KHH7</accession>
<dbReference type="RefSeq" id="WP_270877704.1">
    <property type="nucleotide sequence ID" value="NZ_JAQFVF010000005.1"/>
</dbReference>
<evidence type="ECO:0000313" key="1">
    <source>
        <dbReference type="EMBL" id="MFC5452177.1"/>
    </source>
</evidence>
<reference evidence="2" key="1">
    <citation type="journal article" date="2019" name="Int. J. Syst. Evol. Microbiol.">
        <title>The Global Catalogue of Microorganisms (GCM) 10K type strain sequencing project: providing services to taxonomists for standard genome sequencing and annotation.</title>
        <authorList>
            <consortium name="The Broad Institute Genomics Platform"/>
            <consortium name="The Broad Institute Genome Sequencing Center for Infectious Disease"/>
            <person name="Wu L."/>
            <person name="Ma J."/>
        </authorList>
    </citation>
    <scope>NUCLEOTIDE SEQUENCE [LARGE SCALE GENOMIC DNA]</scope>
    <source>
        <strain evidence="2">KACC 11904</strain>
    </source>
</reference>
<gene>
    <name evidence="1" type="ORF">ACFPOG_28620</name>
</gene>
<organism evidence="1 2">
    <name type="scientific">Paenibacillus aestuarii</name>
    <dbReference type="NCBI Taxonomy" id="516965"/>
    <lineage>
        <taxon>Bacteria</taxon>
        <taxon>Bacillati</taxon>
        <taxon>Bacillota</taxon>
        <taxon>Bacilli</taxon>
        <taxon>Bacillales</taxon>
        <taxon>Paenibacillaceae</taxon>
        <taxon>Paenibacillus</taxon>
    </lineage>
</organism>
<protein>
    <submittedName>
        <fullName evidence="1">SIR2 family protein</fullName>
    </submittedName>
</protein>